<protein>
    <submittedName>
        <fullName evidence="1">Uncharacterized protein</fullName>
    </submittedName>
</protein>
<name>A0ACB8S2I3_9AGAM</name>
<organism evidence="1 2">
    <name type="scientific">Auriscalpium vulgare</name>
    <dbReference type="NCBI Taxonomy" id="40419"/>
    <lineage>
        <taxon>Eukaryota</taxon>
        <taxon>Fungi</taxon>
        <taxon>Dikarya</taxon>
        <taxon>Basidiomycota</taxon>
        <taxon>Agaricomycotina</taxon>
        <taxon>Agaricomycetes</taxon>
        <taxon>Russulales</taxon>
        <taxon>Auriscalpiaceae</taxon>
        <taxon>Auriscalpium</taxon>
    </lineage>
</organism>
<accession>A0ACB8S2I3</accession>
<proteinExistence type="predicted"/>
<comment type="caution">
    <text evidence="1">The sequence shown here is derived from an EMBL/GenBank/DDBJ whole genome shotgun (WGS) entry which is preliminary data.</text>
</comment>
<dbReference type="EMBL" id="MU275859">
    <property type="protein sequence ID" value="KAI0050704.1"/>
    <property type="molecule type" value="Genomic_DNA"/>
</dbReference>
<dbReference type="Proteomes" id="UP000814033">
    <property type="component" value="Unassembled WGS sequence"/>
</dbReference>
<reference evidence="1" key="1">
    <citation type="submission" date="2021-02" db="EMBL/GenBank/DDBJ databases">
        <authorList>
            <consortium name="DOE Joint Genome Institute"/>
            <person name="Ahrendt S."/>
            <person name="Looney B.P."/>
            <person name="Miyauchi S."/>
            <person name="Morin E."/>
            <person name="Drula E."/>
            <person name="Courty P.E."/>
            <person name="Chicoki N."/>
            <person name="Fauchery L."/>
            <person name="Kohler A."/>
            <person name="Kuo A."/>
            <person name="Labutti K."/>
            <person name="Pangilinan J."/>
            <person name="Lipzen A."/>
            <person name="Riley R."/>
            <person name="Andreopoulos W."/>
            <person name="He G."/>
            <person name="Johnson J."/>
            <person name="Barry K.W."/>
            <person name="Grigoriev I.V."/>
            <person name="Nagy L."/>
            <person name="Hibbett D."/>
            <person name="Henrissat B."/>
            <person name="Matheny P.B."/>
            <person name="Labbe J."/>
            <person name="Martin F."/>
        </authorList>
    </citation>
    <scope>NUCLEOTIDE SEQUENCE</scope>
    <source>
        <strain evidence="1">FP105234-sp</strain>
    </source>
</reference>
<keyword evidence="2" id="KW-1185">Reference proteome</keyword>
<reference evidence="1" key="2">
    <citation type="journal article" date="2022" name="New Phytol.">
        <title>Evolutionary transition to the ectomycorrhizal habit in the genomes of a hyperdiverse lineage of mushroom-forming fungi.</title>
        <authorList>
            <person name="Looney B."/>
            <person name="Miyauchi S."/>
            <person name="Morin E."/>
            <person name="Drula E."/>
            <person name="Courty P.E."/>
            <person name="Kohler A."/>
            <person name="Kuo A."/>
            <person name="LaButti K."/>
            <person name="Pangilinan J."/>
            <person name="Lipzen A."/>
            <person name="Riley R."/>
            <person name="Andreopoulos W."/>
            <person name="He G."/>
            <person name="Johnson J."/>
            <person name="Nolan M."/>
            <person name="Tritt A."/>
            <person name="Barry K.W."/>
            <person name="Grigoriev I.V."/>
            <person name="Nagy L.G."/>
            <person name="Hibbett D."/>
            <person name="Henrissat B."/>
            <person name="Matheny P.B."/>
            <person name="Labbe J."/>
            <person name="Martin F.M."/>
        </authorList>
    </citation>
    <scope>NUCLEOTIDE SEQUENCE</scope>
    <source>
        <strain evidence="1">FP105234-sp</strain>
    </source>
</reference>
<evidence type="ECO:0000313" key="2">
    <source>
        <dbReference type="Proteomes" id="UP000814033"/>
    </source>
</evidence>
<evidence type="ECO:0000313" key="1">
    <source>
        <dbReference type="EMBL" id="KAI0050704.1"/>
    </source>
</evidence>
<sequence length="1992" mass="227326">MTVPDLSSLTLHDPGPSAQDNDAAALLKLKSYAQALPYSTEPNSQMQQLLETICLRIVQSIEAKDYEPGFLQWDSMLTYWTYLKHPIPQATRVRLVDVYYHLCVTPGMPLHIAIVSSDTLDVLTRSKKKLGVKDIRLPWLPVLHILKRDLFLTRRQFEVSQTTWYMGHIASTVRRFFHPAAGDEMLARFVPMMNGTSLNSLLTSQFFMLTFLPQSHPQSYLPMLFRVWESVNSYLFDDSMLQFLSQLSEMHVNPELSDPARISEIPDDARSEGEGRPNWPKDDLKDGGLWTGIFRDVGIYTDYDWHFIMCKCLGSMEIPLADSGSLTTGPSADNQAGFEVSRWPKPLWRIVSLARIIVYSIMPDSLPSAPSNAPTPLGTPLASGANTPRPHARGMNGSVGDYLTAHLGKVPFLGRGKTYVGGSKALDSLVKLIASTESFFHPSNSGGWTSDLSAFIKYVAYEFNKRWHAEQRPDCKTPLHRRLTRQMKRELVKSLRTVALLAMFSEDSKTTSHISSCLKWLSLMEPDLIVYPILERAVPSLEALVETERTIAVIRALGSIGPALVCRNVYYPGAKHLVPILNLLIPGIDLNDPAKTLATTGFLLEVSQYIEFGDLTSSEDSIPVDIEARVSKGSETPNGIVPFVSIDDLEGETGTDPKLTKDEEDALLKESTSGFPDWIAAFIRRVIVLFDNLPDEDGGASEVQLVDAVTNTCSQICVHLSEPLFDMVLNMIFEYASTNVRPNAVRAVHQLVQCVANAHPEKTLDKLLAFCVHNIYTELDNGACSTRSTSTFATPLPSDATFYWNLATLKHKDQLLALLKRLRDKACAKRGFSWSGKLLSGLLLTLTHTYPIEDKFVNPEEWSSEKFRANHHKYWGKRYKADEVKVSWHVPNEQEIEFALELFREFVEPTMTKLEKLLEPGIVRDGVWRNDFCRYLSFVRNAFAGTPTFVKEHISKEEAQHMMDTTDISNEIPEMIAVIQPFASGFALPDFADPRAEYYRTVRKRFGAYLHEASVSLRQQGEENTVDAVHALIQSIRVYMLNYGDSRDNYYTQSDRYESELNYVRQYAGQKEWPRAVFVRRARLYHAARLRWNSIERKRTPADDLLVDDVAEWALWNYATGEAMLSMTSQTLLDSLCSSYDGIRRRVLPHLYKALKPGTEDDRIKGSLWTLNSNNFIKYSTSDHAEAPEALKLLFECQGNEKQSIQNAVASVTDTGFGGFVEPCHLVYDYDFPLLNEALDRFKPLLPYSDKREQLVLRRCIEQREKRMVLHQAGIQKSLAILLEYGNSESIHWRYAIFATRALRNLVRRDEPTSGPHLRYFLSKTYDNHPSLRYYSQRAVMKALRFIKLRTYTNGIDDLILEKNRNPLKRKIPIEHPSHEITVQILNRYREPIDMLAGGDEPVYIDEISSGWVAWADSLSASIRPDVSKATFKPWDPASEEAEATIREYANDKKYWKELSTHFSSETNADLMSSDNVALVKSFVQLLEDEAFPHVQAQVEELIEDTDQNKQRGAAEFLAGLLNGTKHWPAASQKRVWDWAMPIIKKTFGTRIKTDTLPIWTSFVEYLFHKRDPRRHQILMDYLLDEFQNTDYNGESSLAAVKSLSFFRAFYEEENWKFSAWTDDAVDRVWKDMASEHEEVRGYISEVLSFADKIKRVTKVSIPTAEVFVRECRTMSIDFDIMGIRGTYHRDRVNELVQRFPEWRAKRLPGSRAFQSTYDKVGTTVCRWLFQTIHDTNAPSVFDYILPLMPELFRFTEVNDNDDLLSRARMLLVRMCGVTPPRPLIGPILNAIFETIQKSPSWKVRLQALPLVQVFYFRQVPLLSDAKITEILEVLCKCLDDDVVEVREMAATFNLSCGRGFICSRISPQDRFVRLLRRSPIPNRQSPTYTAAIRQRHAAILGICALVDSYPYTVERWMPDLLTTVLVEHTYDPIPISTTVRKCASNFKKTHQDTWHEDSKRFTEEQLAALSTLLTGSSYCTRVHRMIVSLLI</sequence>
<gene>
    <name evidence="1" type="ORF">FA95DRAFT_1581074</name>
</gene>